<evidence type="ECO:0000256" key="4">
    <source>
        <dbReference type="ARBA" id="ARBA00023163"/>
    </source>
</evidence>
<sequence>MPRKKTSERTDAPYRIKAVAALTGVSRETIRYYINEGLLPPPVKSARNMGWYTDRHVELLRLIQKLQAERFLPLKAIKAVFEGADEADFSVPQQRAFDEMRRHIATEHRDLPLAGSFDALAARMGLSAWETGELKRCGIGANGEATLSDLEISRQWIAIRDAGFNLERGFSPADLMYFQDVVEIAFRTELSLFRRRVGEIDERDSAKVIDVVIPALNRIFEVLHQRRVAAFLEARASGQTMDAAAASTEPVRRPEPAAHADSGRASRKSRVRTTAPS</sequence>
<dbReference type="PANTHER" id="PTHR30204">
    <property type="entry name" value="REDOX-CYCLING DRUG-SENSING TRANSCRIPTIONAL ACTIVATOR SOXR"/>
    <property type="match status" value="1"/>
</dbReference>
<dbReference type="AlphaFoldDB" id="A0A1M5NDL5"/>
<dbReference type="GO" id="GO:0003677">
    <property type="term" value="F:DNA binding"/>
    <property type="evidence" value="ECO:0007669"/>
    <property type="project" value="UniProtKB-KW"/>
</dbReference>
<dbReference type="RefSeq" id="WP_072896590.1">
    <property type="nucleotide sequence ID" value="NZ_FQWZ01000003.1"/>
</dbReference>
<keyword evidence="2" id="KW-0805">Transcription regulation</keyword>
<name>A0A1M5NDL5_9GAMM</name>
<feature type="region of interest" description="Disordered" evidence="5">
    <location>
        <begin position="240"/>
        <end position="277"/>
    </location>
</feature>
<dbReference type="InterPro" id="IPR000551">
    <property type="entry name" value="MerR-type_HTH_dom"/>
</dbReference>
<keyword evidence="8" id="KW-1185">Reference proteome</keyword>
<dbReference type="PROSITE" id="PS50937">
    <property type="entry name" value="HTH_MERR_2"/>
    <property type="match status" value="1"/>
</dbReference>
<dbReference type="Gene3D" id="1.10.1660.10">
    <property type="match status" value="1"/>
</dbReference>
<gene>
    <name evidence="7" type="ORF">SAMN04488068_1795</name>
</gene>
<dbReference type="PANTHER" id="PTHR30204:SF69">
    <property type="entry name" value="MERR-FAMILY TRANSCRIPTIONAL REGULATOR"/>
    <property type="match status" value="1"/>
</dbReference>
<dbReference type="SUPFAM" id="SSF46955">
    <property type="entry name" value="Putative DNA-binding domain"/>
    <property type="match status" value="1"/>
</dbReference>
<evidence type="ECO:0000256" key="5">
    <source>
        <dbReference type="SAM" id="MobiDB-lite"/>
    </source>
</evidence>
<dbReference type="STRING" id="490188.SAMN04488068_1795"/>
<dbReference type="Proteomes" id="UP000199758">
    <property type="component" value="Unassembled WGS sequence"/>
</dbReference>
<evidence type="ECO:0000259" key="6">
    <source>
        <dbReference type="PROSITE" id="PS50937"/>
    </source>
</evidence>
<organism evidence="7 8">
    <name type="scientific">Hydrocarboniphaga daqingensis</name>
    <dbReference type="NCBI Taxonomy" id="490188"/>
    <lineage>
        <taxon>Bacteria</taxon>
        <taxon>Pseudomonadati</taxon>
        <taxon>Pseudomonadota</taxon>
        <taxon>Gammaproteobacteria</taxon>
        <taxon>Nevskiales</taxon>
        <taxon>Nevskiaceae</taxon>
        <taxon>Hydrocarboniphaga</taxon>
    </lineage>
</organism>
<keyword evidence="3 7" id="KW-0238">DNA-binding</keyword>
<protein>
    <submittedName>
        <fullName evidence="7">DNA-binding transcriptional regulator, MerR family</fullName>
    </submittedName>
</protein>
<reference evidence="7 8" key="1">
    <citation type="submission" date="2016-11" db="EMBL/GenBank/DDBJ databases">
        <authorList>
            <person name="Jaros S."/>
            <person name="Januszkiewicz K."/>
            <person name="Wedrychowicz H."/>
        </authorList>
    </citation>
    <scope>NUCLEOTIDE SEQUENCE [LARGE SCALE GENOMIC DNA]</scope>
    <source>
        <strain evidence="7 8">CGMCC 1.7049</strain>
    </source>
</reference>
<feature type="compositionally biased region" description="Basic and acidic residues" evidence="5">
    <location>
        <begin position="250"/>
        <end position="264"/>
    </location>
</feature>
<proteinExistence type="predicted"/>
<evidence type="ECO:0000256" key="1">
    <source>
        <dbReference type="ARBA" id="ARBA00022491"/>
    </source>
</evidence>
<dbReference type="GO" id="GO:0003700">
    <property type="term" value="F:DNA-binding transcription factor activity"/>
    <property type="evidence" value="ECO:0007669"/>
    <property type="project" value="InterPro"/>
</dbReference>
<dbReference type="InterPro" id="IPR009061">
    <property type="entry name" value="DNA-bd_dom_put_sf"/>
</dbReference>
<keyword evidence="1" id="KW-0678">Repressor</keyword>
<evidence type="ECO:0000256" key="2">
    <source>
        <dbReference type="ARBA" id="ARBA00023015"/>
    </source>
</evidence>
<dbReference type="SMART" id="SM00422">
    <property type="entry name" value="HTH_MERR"/>
    <property type="match status" value="1"/>
</dbReference>
<dbReference type="InterPro" id="IPR047057">
    <property type="entry name" value="MerR_fam"/>
</dbReference>
<keyword evidence="4" id="KW-0804">Transcription</keyword>
<feature type="domain" description="HTH merR-type" evidence="6">
    <location>
        <begin position="13"/>
        <end position="83"/>
    </location>
</feature>
<dbReference type="EMBL" id="FQWZ01000003">
    <property type="protein sequence ID" value="SHG87545.1"/>
    <property type="molecule type" value="Genomic_DNA"/>
</dbReference>
<evidence type="ECO:0000256" key="3">
    <source>
        <dbReference type="ARBA" id="ARBA00023125"/>
    </source>
</evidence>
<dbReference type="OrthoDB" id="9808480at2"/>
<evidence type="ECO:0000313" key="7">
    <source>
        <dbReference type="EMBL" id="SHG87545.1"/>
    </source>
</evidence>
<dbReference type="Pfam" id="PF13411">
    <property type="entry name" value="MerR_1"/>
    <property type="match status" value="1"/>
</dbReference>
<accession>A0A1M5NDL5</accession>
<evidence type="ECO:0000313" key="8">
    <source>
        <dbReference type="Proteomes" id="UP000199758"/>
    </source>
</evidence>